<feature type="transmembrane region" description="Helical" evidence="1">
    <location>
        <begin position="27"/>
        <end position="45"/>
    </location>
</feature>
<evidence type="ECO:0000313" key="2">
    <source>
        <dbReference type="EMBL" id="KRL02225.1"/>
    </source>
</evidence>
<dbReference type="Proteomes" id="UP000051074">
    <property type="component" value="Unassembled WGS sequence"/>
</dbReference>
<dbReference type="PATRIC" id="fig|1293597.4.peg.474"/>
<dbReference type="NCBIfam" id="NF010584">
    <property type="entry name" value="PRK13977.1"/>
    <property type="match status" value="1"/>
</dbReference>
<dbReference type="InterPro" id="IPR010354">
    <property type="entry name" value="Oleate_hydratase"/>
</dbReference>
<keyword evidence="1" id="KW-1133">Transmembrane helix</keyword>
<protein>
    <recommendedName>
        <fullName evidence="4">Oleate hydratase</fullName>
    </recommendedName>
</protein>
<proteinExistence type="predicted"/>
<comment type="caution">
    <text evidence="2">The sequence shown here is derived from an EMBL/GenBank/DDBJ whole genome shotgun (WGS) entry which is preliminary data.</text>
</comment>
<evidence type="ECO:0000256" key="1">
    <source>
        <dbReference type="SAM" id="Phobius"/>
    </source>
</evidence>
<dbReference type="AlphaFoldDB" id="A0A0R1M3C4"/>
<keyword evidence="3" id="KW-1185">Reference proteome</keyword>
<keyword evidence="1" id="KW-0472">Membrane</keyword>
<dbReference type="eggNOG" id="COG4716">
    <property type="taxonomic scope" value="Bacteria"/>
</dbReference>
<reference evidence="2 3" key="1">
    <citation type="journal article" date="2015" name="Genome Announc.">
        <title>Expanding the biotechnology potential of lactobacilli through comparative genomics of 213 strains and associated genera.</title>
        <authorList>
            <person name="Sun Z."/>
            <person name="Harris H.M."/>
            <person name="McCann A."/>
            <person name="Guo C."/>
            <person name="Argimon S."/>
            <person name="Zhang W."/>
            <person name="Yang X."/>
            <person name="Jeffery I.B."/>
            <person name="Cooney J.C."/>
            <person name="Kagawa T.F."/>
            <person name="Liu W."/>
            <person name="Song Y."/>
            <person name="Salvetti E."/>
            <person name="Wrobel A."/>
            <person name="Rasinkangas P."/>
            <person name="Parkhill J."/>
            <person name="Rea M.C."/>
            <person name="O'Sullivan O."/>
            <person name="Ritari J."/>
            <person name="Douillard F.P."/>
            <person name="Paul Ross R."/>
            <person name="Yang R."/>
            <person name="Briner A.E."/>
            <person name="Felis G.E."/>
            <person name="de Vos W.M."/>
            <person name="Barrangou R."/>
            <person name="Klaenhammer T.R."/>
            <person name="Caufield P.W."/>
            <person name="Cui Y."/>
            <person name="Zhang H."/>
            <person name="O'Toole P.W."/>
        </authorList>
    </citation>
    <scope>NUCLEOTIDE SEQUENCE [LARGE SCALE GENOMIC DNA]</scope>
    <source>
        <strain evidence="2 3">DSM 19284</strain>
    </source>
</reference>
<dbReference type="GO" id="GO:0050151">
    <property type="term" value="F:oleate hydratase activity"/>
    <property type="evidence" value="ECO:0007669"/>
    <property type="project" value="InterPro"/>
</dbReference>
<dbReference type="EMBL" id="AZDU01000016">
    <property type="protein sequence ID" value="KRL02225.1"/>
    <property type="molecule type" value="Genomic_DNA"/>
</dbReference>
<dbReference type="Gene3D" id="3.50.50.60">
    <property type="entry name" value="FAD/NAD(P)-binding domain"/>
    <property type="match status" value="3"/>
</dbReference>
<keyword evidence="1" id="KW-0812">Transmembrane</keyword>
<evidence type="ECO:0008006" key="4">
    <source>
        <dbReference type="Google" id="ProtNLM"/>
    </source>
</evidence>
<evidence type="ECO:0000313" key="3">
    <source>
        <dbReference type="Proteomes" id="UP000051074"/>
    </source>
</evidence>
<dbReference type="GO" id="GO:0071949">
    <property type="term" value="F:FAD binding"/>
    <property type="evidence" value="ECO:0007669"/>
    <property type="project" value="InterPro"/>
</dbReference>
<dbReference type="PANTHER" id="PTHR37417">
    <property type="entry name" value="67 KDA MYOSIN-CROSS-REACTIVE ANTIGEN FAMILY PROTEIN (AFU_ORTHOLOGUE AFUA_5G09970)"/>
    <property type="match status" value="1"/>
</dbReference>
<dbReference type="Pfam" id="PF06100">
    <property type="entry name" value="MCRA"/>
    <property type="match status" value="1"/>
</dbReference>
<organism evidence="2 3">
    <name type="scientific">Lactobacillus equicursoris DSM 19284 = JCM 14600 = CIP 110162</name>
    <dbReference type="NCBI Taxonomy" id="1293597"/>
    <lineage>
        <taxon>Bacteria</taxon>
        <taxon>Bacillati</taxon>
        <taxon>Bacillota</taxon>
        <taxon>Bacilli</taxon>
        <taxon>Lactobacillales</taxon>
        <taxon>Lactobacillaceae</taxon>
        <taxon>Lactobacillus</taxon>
    </lineage>
</organism>
<name>A0A0R1M3C4_9LACO</name>
<dbReference type="PANTHER" id="PTHR37417:SF3">
    <property type="entry name" value="MYOSIN-CROSSREACTIVE PROTEIN"/>
    <property type="match status" value="1"/>
</dbReference>
<sequence length="594" mass="67932">MNDMYYSNGNYEAFTDARKPKDADKKSAYVVGGGLAGLAACVFMVRDAHMDGKKIHLLEEEALAGGSLDGINRPEYGYIIRGGREMENHFECLWDMYRSIPSLEIPGASYLDEYAWLDKDDPNSSNCRLIHHRGDQVPTDGQYGLGKCANEIVKLIMTPEDDLEGITIEDYFSEDFFKTNFWTYWATMFAFEKWHSVIEMRRYAMRFIHHIDGLPNLSALKFNKYNQYESMTKPLLAYLKDHGVDIVYNCQVQNIEVDTSNGEKLAKKIILTRDGEQEEIELTPDDLVYVTNGSIVESSTYGTHDTPAPITHALGGSWKLWQNLAKQDPAFGHPEVFCENIPDRAWFISATMTMKDATLEPYFERLTKRDIHQHRVNTGGIITVTDSNWMLSFTIHRQPHFKDQKENETVVWIYALYSDTLGNYIKKRVVDCSGEEITEELLYHLGVPDDLIKKYASKDYVNTVPVYMPYVTAYFQLRKKGDRPAVVPAGSVNLAFLGNFAESPTRDTVFTTEYSVRTAMEAVYTLLNVDRGVPEVFDSVYDIRELLKATYYLNDKKPLDQMDLPIPKFALKGALKKVQGTWLEELLKNAKLIE</sequence>
<accession>A0A0R1M3C4</accession>
<gene>
    <name evidence="2" type="ORF">FC20_GL000414</name>
</gene>
<dbReference type="SUPFAM" id="SSF51905">
    <property type="entry name" value="FAD/NAD(P)-binding domain"/>
    <property type="match status" value="1"/>
</dbReference>
<dbReference type="GO" id="GO:0006631">
    <property type="term" value="P:fatty acid metabolic process"/>
    <property type="evidence" value="ECO:0007669"/>
    <property type="project" value="InterPro"/>
</dbReference>
<dbReference type="InterPro" id="IPR036188">
    <property type="entry name" value="FAD/NAD-bd_sf"/>
</dbReference>